<feature type="region of interest" description="Disordered" evidence="7">
    <location>
        <begin position="964"/>
        <end position="1054"/>
    </location>
</feature>
<dbReference type="PANTHER" id="PTHR22781">
    <property type="entry name" value="DELTA ADAPTIN-RELATED"/>
    <property type="match status" value="1"/>
</dbReference>
<dbReference type="OMA" id="FIGMIKH"/>
<evidence type="ECO:0000259" key="8">
    <source>
        <dbReference type="Pfam" id="PF01602"/>
    </source>
</evidence>
<proteinExistence type="inferred from homology"/>
<sequence length="1075" mass="118317">MANSSIMDSFFQRSIDDLIKGIRLHSPESSTPLSSFLSKAIEEIRREIKSTDPQMKSTALLKLTYLHSIYGFEISWAAFHVVEVISYPQFNFKRIGYLAASATFNESTEVLLLVTNQFRKDLSSSNDFEVSLALQCLSIIGTPDLCRDLCNDLFTLLSSTRPYVKKKAIAVFLRVFNKYPDAVRVCFKRLVDNLESTDPQAVSAAVGVFCELSLRDTKTYLPLAPEFYRILLDCKNNWVLIKVLKMFAKLALLEPRLGKKIVGPICEIMQRSMAKSLVFECIRTVVSSLSDHESAVKLASVKIKEFLSEDDPNLKYLGLQALSDLATKHLWAVLENKDVVLKSLSDVDSNIKLTSLRLLMSMVSEDNVAEITKVLVNYALKSDPEFCNEILRSILVTCSGNYYEIVFDFDWYVSLLGEMARVPHCQSGEEIENQLVDIGMRVKDARPELVKVGRDLLVDPALLGNPFLHGILSAAAWVSGEYVEFSSNPYELMEALLQPRTSLLPSLVRSVYIQSTFKVLVFCLQSYLWQQDVVDASSVADDMASLSFESKSGLKCLDSQDKSTHEAVANSKQMMPESAVEESYSWSFGDYGIEGAVQEKPTLSLPERKTSSQDAVVKLLNMTETALGPLLWSDEVEIQERARNILGVVHLVKEDVLHCSGHHVDKSGKKDFEVSEIANLFDDLFVEELGPISVTAQARIPVPDDLTLKDNLTDLDLIYSDIQLNPPSTFSLGTSRSSEKDDYFHSNDQGAEDVDSSTISGSLLAQHRKRHGLYYLSSEKDDTGSNDYPPAIESKNLDKNGNEVNDLVKLTDQSLKLKKKPSHAKPRPVVVKLDEGENFIPTKKLEITEDLLSGAIRDVLLGSEEVSTSSKYSEADKQLVERKGKETLVIDGHPNLREQSVAVTSVVGNSSSGRSKHKNHSKERRHHSQVEGIALPAIPSPDSSLSLSSNGDGGCLEIARLSPSEGGVVNSATSKASGSRGSSITKKNGGRALGVRHSRSQHRGSVSPYNYVRNQGGGSRVSNSGELLSSAKRCSGDPSSNDPDQAGGCGSNAGERILEGLGQLLHPNSSSNISE</sequence>
<dbReference type="Pfam" id="PF01602">
    <property type="entry name" value="Adaptin_N"/>
    <property type="match status" value="1"/>
</dbReference>
<feature type="compositionally biased region" description="Polar residues" evidence="7">
    <location>
        <begin position="904"/>
        <end position="913"/>
    </location>
</feature>
<dbReference type="InterPro" id="IPR002553">
    <property type="entry name" value="Clathrin/coatomer_adapt-like_N"/>
</dbReference>
<dbReference type="GO" id="GO:0010008">
    <property type="term" value="C:endosome membrane"/>
    <property type="evidence" value="ECO:0007669"/>
    <property type="project" value="TreeGrafter"/>
</dbReference>
<evidence type="ECO:0000256" key="1">
    <source>
        <dbReference type="ARBA" id="ARBA00004308"/>
    </source>
</evidence>
<keyword evidence="10" id="KW-1185">Reference proteome</keyword>
<dbReference type="Gramene" id="AUR62033807-RA">
    <property type="protein sequence ID" value="AUR62033807-RA:cds"/>
    <property type="gene ID" value="AUR62033807"/>
</dbReference>
<dbReference type="GO" id="GO:0006623">
    <property type="term" value="P:protein targeting to vacuole"/>
    <property type="evidence" value="ECO:0007669"/>
    <property type="project" value="TreeGrafter"/>
</dbReference>
<dbReference type="GO" id="GO:0030123">
    <property type="term" value="C:AP-3 adaptor complex"/>
    <property type="evidence" value="ECO:0007669"/>
    <property type="project" value="InterPro"/>
</dbReference>
<evidence type="ECO:0000256" key="3">
    <source>
        <dbReference type="ARBA" id="ARBA00022448"/>
    </source>
</evidence>
<keyword evidence="4" id="KW-0677">Repeat</keyword>
<dbReference type="InterPro" id="IPR011989">
    <property type="entry name" value="ARM-like"/>
</dbReference>
<name>A0A803MRA6_CHEQI</name>
<keyword evidence="6" id="KW-0472">Membrane</keyword>
<evidence type="ECO:0000313" key="9">
    <source>
        <dbReference type="EnsemblPlants" id="AUR62033807-RA:cds"/>
    </source>
</evidence>
<feature type="domain" description="Clathrin/coatomer adaptor adaptin-like N-terminal" evidence="8">
    <location>
        <begin position="39"/>
        <end position="527"/>
    </location>
</feature>
<protein>
    <recommendedName>
        <fullName evidence="8">Clathrin/coatomer adaptor adaptin-like N-terminal domain-containing protein</fullName>
    </recommendedName>
</protein>
<evidence type="ECO:0000256" key="4">
    <source>
        <dbReference type="ARBA" id="ARBA00022737"/>
    </source>
</evidence>
<keyword evidence="3" id="KW-0813">Transport</keyword>
<feature type="region of interest" description="Disordered" evidence="7">
    <location>
        <begin position="904"/>
        <end position="930"/>
    </location>
</feature>
<dbReference type="AlphaFoldDB" id="A0A803MRA6"/>
<comment type="subcellular location">
    <subcellularLocation>
        <location evidence="1">Endomembrane system</location>
    </subcellularLocation>
</comment>
<dbReference type="Gene3D" id="1.25.10.10">
    <property type="entry name" value="Leucine-rich Repeat Variant"/>
    <property type="match status" value="1"/>
</dbReference>
<evidence type="ECO:0000313" key="10">
    <source>
        <dbReference type="Proteomes" id="UP000596660"/>
    </source>
</evidence>
<dbReference type="SUPFAM" id="SSF48371">
    <property type="entry name" value="ARM repeat"/>
    <property type="match status" value="1"/>
</dbReference>
<evidence type="ECO:0000256" key="2">
    <source>
        <dbReference type="ARBA" id="ARBA00006613"/>
    </source>
</evidence>
<feature type="compositionally biased region" description="Basic residues" evidence="7">
    <location>
        <begin position="914"/>
        <end position="927"/>
    </location>
</feature>
<keyword evidence="5" id="KW-0653">Protein transport</keyword>
<dbReference type="InterPro" id="IPR016024">
    <property type="entry name" value="ARM-type_fold"/>
</dbReference>
<evidence type="ECO:0000256" key="6">
    <source>
        <dbReference type="ARBA" id="ARBA00023136"/>
    </source>
</evidence>
<dbReference type="InterPro" id="IPR017105">
    <property type="entry name" value="AP3_complex_dsu"/>
</dbReference>
<feature type="compositionally biased region" description="Polar residues" evidence="7">
    <location>
        <begin position="970"/>
        <end position="986"/>
    </location>
</feature>
<evidence type="ECO:0000256" key="5">
    <source>
        <dbReference type="ARBA" id="ARBA00022927"/>
    </source>
</evidence>
<evidence type="ECO:0000256" key="7">
    <source>
        <dbReference type="SAM" id="MobiDB-lite"/>
    </source>
</evidence>
<dbReference type="Proteomes" id="UP000596660">
    <property type="component" value="Unplaced"/>
</dbReference>
<reference evidence="9" key="1">
    <citation type="journal article" date="2017" name="Nature">
        <title>The genome of Chenopodium quinoa.</title>
        <authorList>
            <person name="Jarvis D.E."/>
            <person name="Ho Y.S."/>
            <person name="Lightfoot D.J."/>
            <person name="Schmoeckel S.M."/>
            <person name="Li B."/>
            <person name="Borm T.J.A."/>
            <person name="Ohyanagi H."/>
            <person name="Mineta K."/>
            <person name="Michell C.T."/>
            <person name="Saber N."/>
            <person name="Kharbatia N.M."/>
            <person name="Rupper R.R."/>
            <person name="Sharp A.R."/>
            <person name="Dally N."/>
            <person name="Boughton B.A."/>
            <person name="Woo Y.H."/>
            <person name="Gao G."/>
            <person name="Schijlen E.G.W.M."/>
            <person name="Guo X."/>
            <person name="Momin A.A."/>
            <person name="Negrao S."/>
            <person name="Al-Babili S."/>
            <person name="Gehring C."/>
            <person name="Roessner U."/>
            <person name="Jung C."/>
            <person name="Murphy K."/>
            <person name="Arold S.T."/>
            <person name="Gojobori T."/>
            <person name="van der Linden C.G."/>
            <person name="van Loo E.N."/>
            <person name="Jellen E.N."/>
            <person name="Maughan P.J."/>
            <person name="Tester M."/>
        </authorList>
    </citation>
    <scope>NUCLEOTIDE SEQUENCE [LARGE SCALE GENOMIC DNA]</scope>
    <source>
        <strain evidence="9">cv. PI 614886</strain>
    </source>
</reference>
<dbReference type="EnsemblPlants" id="AUR62033807-RA">
    <property type="protein sequence ID" value="AUR62033807-RA:cds"/>
    <property type="gene ID" value="AUR62033807"/>
</dbReference>
<accession>A0A803MRA6</accession>
<comment type="similarity">
    <text evidence="2">Belongs to the adaptor complexes large subunit family.</text>
</comment>
<organism evidence="9 10">
    <name type="scientific">Chenopodium quinoa</name>
    <name type="common">Quinoa</name>
    <dbReference type="NCBI Taxonomy" id="63459"/>
    <lineage>
        <taxon>Eukaryota</taxon>
        <taxon>Viridiplantae</taxon>
        <taxon>Streptophyta</taxon>
        <taxon>Embryophyta</taxon>
        <taxon>Tracheophyta</taxon>
        <taxon>Spermatophyta</taxon>
        <taxon>Magnoliopsida</taxon>
        <taxon>eudicotyledons</taxon>
        <taxon>Gunneridae</taxon>
        <taxon>Pentapetalae</taxon>
        <taxon>Caryophyllales</taxon>
        <taxon>Chenopodiaceae</taxon>
        <taxon>Chenopodioideae</taxon>
        <taxon>Atripliceae</taxon>
        <taxon>Chenopodium</taxon>
    </lineage>
</organism>
<reference evidence="9" key="2">
    <citation type="submission" date="2021-03" db="UniProtKB">
        <authorList>
            <consortium name="EnsemblPlants"/>
        </authorList>
    </citation>
    <scope>IDENTIFICATION</scope>
</reference>
<dbReference type="GO" id="GO:0006896">
    <property type="term" value="P:Golgi to vacuole transport"/>
    <property type="evidence" value="ECO:0007669"/>
    <property type="project" value="TreeGrafter"/>
</dbReference>
<dbReference type="PANTHER" id="PTHR22781:SF12">
    <property type="entry name" value="AP-3 COMPLEX SUBUNIT DELTA-1"/>
    <property type="match status" value="1"/>
</dbReference>
<feature type="region of interest" description="Disordered" evidence="7">
    <location>
        <begin position="729"/>
        <end position="758"/>
    </location>
</feature>